<dbReference type="PANTHER" id="PTHR43673">
    <property type="entry name" value="NAD(P)H NITROREDUCTASE YDGI-RELATED"/>
    <property type="match status" value="1"/>
</dbReference>
<evidence type="ECO:0000313" key="8">
    <source>
        <dbReference type="Proteomes" id="UP000648984"/>
    </source>
</evidence>
<dbReference type="Proteomes" id="UP000648984">
    <property type="component" value="Unassembled WGS sequence"/>
</dbReference>
<reference evidence="7 8" key="1">
    <citation type="submission" date="2019-12" db="EMBL/GenBank/DDBJ databases">
        <title>Comparative genomics gives insights into the taxonomy of the Azoarcus-Aromatoleum group and reveals separate origins of nif in the plant-associated Azoarcus and non-plant-associated Aromatoleum sub-groups.</title>
        <authorList>
            <person name="Lafos M."/>
            <person name="Maluk M."/>
            <person name="Batista M."/>
            <person name="Junghare M."/>
            <person name="Carmona M."/>
            <person name="Faoro H."/>
            <person name="Cruz L.M."/>
            <person name="Battistoni F."/>
            <person name="De Souza E."/>
            <person name="Pedrosa F."/>
            <person name="Chen W.-M."/>
            <person name="Poole P.S."/>
            <person name="Dixon R.A."/>
            <person name="James E.K."/>
        </authorList>
    </citation>
    <scope>NUCLEOTIDE SEQUENCE [LARGE SCALE GENOMIC DNA]</scope>
    <source>
        <strain evidence="7 8">22Lin</strain>
    </source>
</reference>
<evidence type="ECO:0000256" key="2">
    <source>
        <dbReference type="ARBA" id="ARBA00007118"/>
    </source>
</evidence>
<evidence type="ECO:0000256" key="1">
    <source>
        <dbReference type="ARBA" id="ARBA00001917"/>
    </source>
</evidence>
<dbReference type="InterPro" id="IPR029479">
    <property type="entry name" value="Nitroreductase"/>
</dbReference>
<keyword evidence="5" id="KW-0560">Oxidoreductase</keyword>
<evidence type="ECO:0000313" key="7">
    <source>
        <dbReference type="EMBL" id="NMG75183.1"/>
    </source>
</evidence>
<dbReference type="EMBL" id="WTVQ01000015">
    <property type="protein sequence ID" value="NMG75183.1"/>
    <property type="molecule type" value="Genomic_DNA"/>
</dbReference>
<proteinExistence type="inferred from homology"/>
<feature type="domain" description="Nitroreductase" evidence="6">
    <location>
        <begin position="12"/>
        <end position="202"/>
    </location>
</feature>
<accession>A0ABX1QA37</accession>
<dbReference type="InterPro" id="IPR000415">
    <property type="entry name" value="Nitroreductase-like"/>
</dbReference>
<keyword evidence="8" id="KW-1185">Reference proteome</keyword>
<keyword evidence="3" id="KW-0285">Flavoprotein</keyword>
<evidence type="ECO:0000256" key="3">
    <source>
        <dbReference type="ARBA" id="ARBA00022630"/>
    </source>
</evidence>
<sequence length="227" mass="25291">MSEMASEVDHVITRRRSVRAFRDEQVGDDAIDDILQVAARAPSGTNLQPWRVHVVKGAALCRLVDAVCSAFDAGDGTHTSEYDYYPREFFEPYLGRRRQVGWDLYGLLGIAKGDAPRMKAQHRKNFEFFGAPVGLIFTVDRRLAQGSWLDYGMFLQNVMLAAESRGLATCCQAAWIDYHRIIGEVLGLMPHEKVVCGMALGHADTEAAENSLISVRAATSEFVVRHE</sequence>
<dbReference type="CDD" id="cd02136">
    <property type="entry name" value="PnbA_NfnB-like"/>
    <property type="match status" value="1"/>
</dbReference>
<comment type="caution">
    <text evidence="7">The sequence shown here is derived from an EMBL/GenBank/DDBJ whole genome shotgun (WGS) entry which is preliminary data.</text>
</comment>
<organism evidence="7 8">
    <name type="scientific">Aromatoleum diolicum</name>
    <dbReference type="NCBI Taxonomy" id="75796"/>
    <lineage>
        <taxon>Bacteria</taxon>
        <taxon>Pseudomonadati</taxon>
        <taxon>Pseudomonadota</taxon>
        <taxon>Betaproteobacteria</taxon>
        <taxon>Rhodocyclales</taxon>
        <taxon>Rhodocyclaceae</taxon>
        <taxon>Aromatoleum</taxon>
    </lineage>
</organism>
<comment type="cofactor">
    <cofactor evidence="1">
        <name>FMN</name>
        <dbReference type="ChEBI" id="CHEBI:58210"/>
    </cofactor>
</comment>
<comment type="similarity">
    <text evidence="2">Belongs to the nitroreductase family.</text>
</comment>
<protein>
    <submittedName>
        <fullName evidence="7">Nitroreductase</fullName>
    </submittedName>
</protein>
<keyword evidence="4" id="KW-0288">FMN</keyword>
<dbReference type="Pfam" id="PF00881">
    <property type="entry name" value="Nitroreductase"/>
    <property type="match status" value="1"/>
</dbReference>
<dbReference type="SUPFAM" id="SSF55469">
    <property type="entry name" value="FMN-dependent nitroreductase-like"/>
    <property type="match status" value="1"/>
</dbReference>
<name>A0ABX1QA37_9RHOO</name>
<gene>
    <name evidence="7" type="ORF">GPA25_10490</name>
</gene>
<evidence type="ECO:0000256" key="4">
    <source>
        <dbReference type="ARBA" id="ARBA00022643"/>
    </source>
</evidence>
<evidence type="ECO:0000256" key="5">
    <source>
        <dbReference type="ARBA" id="ARBA00023002"/>
    </source>
</evidence>
<dbReference type="PANTHER" id="PTHR43673:SF2">
    <property type="entry name" value="NITROREDUCTASE"/>
    <property type="match status" value="1"/>
</dbReference>
<evidence type="ECO:0000259" key="6">
    <source>
        <dbReference type="Pfam" id="PF00881"/>
    </source>
</evidence>
<dbReference type="Gene3D" id="3.40.109.10">
    <property type="entry name" value="NADH Oxidase"/>
    <property type="match status" value="1"/>
</dbReference>